<organism evidence="1 2">
    <name type="scientific">Nonomuraea thailandensis</name>
    <dbReference type="NCBI Taxonomy" id="1188745"/>
    <lineage>
        <taxon>Bacteria</taxon>
        <taxon>Bacillati</taxon>
        <taxon>Actinomycetota</taxon>
        <taxon>Actinomycetes</taxon>
        <taxon>Streptosporangiales</taxon>
        <taxon>Streptosporangiaceae</taxon>
        <taxon>Nonomuraea</taxon>
    </lineage>
</organism>
<dbReference type="EMBL" id="JAMZEB010000002">
    <property type="protein sequence ID" value="MCP2354199.1"/>
    <property type="molecule type" value="Genomic_DNA"/>
</dbReference>
<dbReference type="RefSeq" id="WP_253740695.1">
    <property type="nucleotide sequence ID" value="NZ_BAABKA010000033.1"/>
</dbReference>
<accession>A0A9X2GB97</accession>
<evidence type="ECO:0000313" key="2">
    <source>
        <dbReference type="Proteomes" id="UP001139648"/>
    </source>
</evidence>
<proteinExistence type="predicted"/>
<dbReference type="Proteomes" id="UP001139648">
    <property type="component" value="Unassembled WGS sequence"/>
</dbReference>
<keyword evidence="2" id="KW-1185">Reference proteome</keyword>
<name>A0A9X2GB97_9ACTN</name>
<sequence length="244" mass="26529">MAWEDGFGVALKRLADRRRLDLVALPSVPEAELPAVFQGGAPSPSPLRRLALVLGLHAADLFAIADLDIPEDLAPLDATAGWHVPYLVRDAVTLPPEERTALRQFVASLPQEERAQPLHKPPVHEQYLAGPGALLMRMARNRNLGWTATAKTFLVLTGRYWSPATYGGVGHGRTQLTPELLADFSAVLDVPADDLAALTGVALPGAASVQKPDVADVAELIWDVRRLTESQLRQVRDLARSMRH</sequence>
<evidence type="ECO:0000313" key="1">
    <source>
        <dbReference type="EMBL" id="MCP2354199.1"/>
    </source>
</evidence>
<protein>
    <submittedName>
        <fullName evidence="1">Uncharacterized protein</fullName>
    </submittedName>
</protein>
<comment type="caution">
    <text evidence="1">The sequence shown here is derived from an EMBL/GenBank/DDBJ whole genome shotgun (WGS) entry which is preliminary data.</text>
</comment>
<gene>
    <name evidence="1" type="ORF">HD597_001219</name>
</gene>
<dbReference type="AlphaFoldDB" id="A0A9X2GB97"/>
<reference evidence="1" key="1">
    <citation type="submission" date="2022-06" db="EMBL/GenBank/DDBJ databases">
        <title>Sequencing the genomes of 1000 actinobacteria strains.</title>
        <authorList>
            <person name="Klenk H.-P."/>
        </authorList>
    </citation>
    <scope>NUCLEOTIDE SEQUENCE</scope>
    <source>
        <strain evidence="1">DSM 46694</strain>
    </source>
</reference>